<dbReference type="AlphaFoldDB" id="A0A381SS15"/>
<evidence type="ECO:0000259" key="1">
    <source>
        <dbReference type="Pfam" id="PF22691"/>
    </source>
</evidence>
<dbReference type="EMBL" id="UINC01003493">
    <property type="protein sequence ID" value="SVA06796.1"/>
    <property type="molecule type" value="Genomic_DNA"/>
</dbReference>
<dbReference type="PANTHER" id="PTHR42870:SF1">
    <property type="entry name" value="NON-SPECIFIC LIPID-TRANSFER PROTEIN-LIKE 2"/>
    <property type="match status" value="1"/>
</dbReference>
<dbReference type="InterPro" id="IPR055140">
    <property type="entry name" value="Thiolase_C_2"/>
</dbReference>
<dbReference type="InterPro" id="IPR016039">
    <property type="entry name" value="Thiolase-like"/>
</dbReference>
<dbReference type="SUPFAM" id="SSF53901">
    <property type="entry name" value="Thiolase-like"/>
    <property type="match status" value="2"/>
</dbReference>
<dbReference type="PANTHER" id="PTHR42870">
    <property type="entry name" value="ACETYL-COA C-ACETYLTRANSFERASE"/>
    <property type="match status" value="1"/>
</dbReference>
<protein>
    <recommendedName>
        <fullName evidence="1">Thiolase C-terminal domain-containing protein</fullName>
    </recommendedName>
</protein>
<dbReference type="GO" id="GO:0016747">
    <property type="term" value="F:acyltransferase activity, transferring groups other than amino-acyl groups"/>
    <property type="evidence" value="ECO:0007669"/>
    <property type="project" value="InterPro"/>
</dbReference>
<name>A0A381SS15_9ZZZZ</name>
<accession>A0A381SS15</accession>
<evidence type="ECO:0000313" key="2">
    <source>
        <dbReference type="EMBL" id="SVA06796.1"/>
    </source>
</evidence>
<organism evidence="2">
    <name type="scientific">marine metagenome</name>
    <dbReference type="NCBI Taxonomy" id="408172"/>
    <lineage>
        <taxon>unclassified sequences</taxon>
        <taxon>metagenomes</taxon>
        <taxon>ecological metagenomes</taxon>
    </lineage>
</organism>
<dbReference type="NCBIfam" id="NF006180">
    <property type="entry name" value="PRK08313.1"/>
    <property type="match status" value="1"/>
</dbReference>
<feature type="domain" description="Thiolase C-terminal" evidence="1">
    <location>
        <begin position="243"/>
        <end position="370"/>
    </location>
</feature>
<sequence length="375" mass="40889">MGQTKHSSKNGDVSIAGLVRESAEKALIDANLDWNDIDAVILGKAPDMFEGVMMPELYLSDALVANNKPILRVHTAGSVGGSTGIVAASYVQSGLFKRVLVSTFEKQSESNAMWALSTTVPYAPLINAGAGGYFTPYMREYKRRFKVPDHIGRMVAVKDRINALKNPYAHLHIPDINLEMVEQSPMLWDPLTFLESCPSSDGACSLVISSEKCVDKNQFPAWIHATSMRSEPTMYAGRDAVNPQAGSLCAKDVFKKAGIKDPLKEIDCAEIYVPFSWYEPMWLENLHLANIGEGWKMTEKGETSLEGKFPVNMSGGVLSSNPIGASGLLRFGEAAQQVRNKAGEFQVEDAKLALGHAFGGGAQFFAMWIVGTYKP</sequence>
<dbReference type="PIRSF" id="PIRSF000429">
    <property type="entry name" value="Ac-CoA_Ac_transf"/>
    <property type="match status" value="1"/>
</dbReference>
<gene>
    <name evidence="2" type="ORF">METZ01_LOCUS59650</name>
</gene>
<dbReference type="CDD" id="cd00829">
    <property type="entry name" value="SCP-x_thiolase"/>
    <property type="match status" value="1"/>
</dbReference>
<reference evidence="2" key="1">
    <citation type="submission" date="2018-05" db="EMBL/GenBank/DDBJ databases">
        <authorList>
            <person name="Lanie J.A."/>
            <person name="Ng W.-L."/>
            <person name="Kazmierczak K.M."/>
            <person name="Andrzejewski T.M."/>
            <person name="Davidsen T.M."/>
            <person name="Wayne K.J."/>
            <person name="Tettelin H."/>
            <person name="Glass J.I."/>
            <person name="Rusch D."/>
            <person name="Podicherti R."/>
            <person name="Tsui H.-C.T."/>
            <person name="Winkler M.E."/>
        </authorList>
    </citation>
    <scope>NUCLEOTIDE SEQUENCE</scope>
</reference>
<dbReference type="InterPro" id="IPR002155">
    <property type="entry name" value="Thiolase"/>
</dbReference>
<proteinExistence type="predicted"/>
<dbReference type="Pfam" id="PF22691">
    <property type="entry name" value="Thiolase_C_1"/>
    <property type="match status" value="1"/>
</dbReference>
<dbReference type="Gene3D" id="3.40.47.10">
    <property type="match status" value="1"/>
</dbReference>